<dbReference type="EMBL" id="JAPUUL010002514">
    <property type="protein sequence ID" value="KAJ8125192.1"/>
    <property type="molecule type" value="Genomic_DNA"/>
</dbReference>
<protein>
    <submittedName>
        <fullName evidence="1">Uncharacterized protein</fullName>
    </submittedName>
</protein>
<dbReference type="Proteomes" id="UP001153332">
    <property type="component" value="Unassembled WGS sequence"/>
</dbReference>
<comment type="caution">
    <text evidence="1">The sequence shown here is derived from an EMBL/GenBank/DDBJ whole genome shotgun (WGS) entry which is preliminary data.</text>
</comment>
<accession>A0ACC2JCT0</accession>
<name>A0ACC2JCT0_9PEZI</name>
<gene>
    <name evidence="1" type="ORF">O1611_g8448</name>
</gene>
<organism evidence="1 2">
    <name type="scientific">Lasiodiplodia mahajangana</name>
    <dbReference type="NCBI Taxonomy" id="1108764"/>
    <lineage>
        <taxon>Eukaryota</taxon>
        <taxon>Fungi</taxon>
        <taxon>Dikarya</taxon>
        <taxon>Ascomycota</taxon>
        <taxon>Pezizomycotina</taxon>
        <taxon>Dothideomycetes</taxon>
        <taxon>Dothideomycetes incertae sedis</taxon>
        <taxon>Botryosphaeriales</taxon>
        <taxon>Botryosphaeriaceae</taxon>
        <taxon>Lasiodiplodia</taxon>
    </lineage>
</organism>
<sequence>MSFWYAIGDVIAVLGLFERVAIELRNYKDAPARFQQLSVKLDLLRNTLQHVLQLGPETSDERQTLEKIRAIVIHCLQPLQALDAKMQAKQGSLGHFRTTGTLRVIGSRLHWSMIAQKDVDELRKTVLSEMAAINILLSVQHMNHIKRLSVNMQQHDNRFSAKFDAHTNALVKQTSTILSLVAGTPDAIADLRALTIAQAEEQEQQARSLTRGMNLATCTREMLKAIGRNTRILLDITDNLKRIVRAIEAIPLHLTVGIIRFDDALGESWGLPIQACGSWDSFCDLLRAVVFANGRAGAQHVLNHQFVITLSRTGRQVHPWDWEHVITAGAHIEQAMLVDVTISNISQQCLRSGCKGSIANIGGNRRACSKCSQVAISHKKVVPILDFLAAEGWVESFCSQHETVLADIGPRPQPMPKMQVVDAFHCFHRVCITGPMERIQDVLEAYRRLGADTTDVAANRCVGLHLLQNWENRILLGPGKDPISYLCAVAHSGDQSDAETWYLLGRTYLNRGYMREAHNALQRAVWHARGFASIWITYDHVIDQPYDVHYCFKKCLELRSDLPDAAARIKNICVNASSAQLEIFSNGKDVDIIINPLHDLEAPSTDDEEWETDASRSESEPFT</sequence>
<evidence type="ECO:0000313" key="2">
    <source>
        <dbReference type="Proteomes" id="UP001153332"/>
    </source>
</evidence>
<reference evidence="1" key="1">
    <citation type="submission" date="2022-12" db="EMBL/GenBank/DDBJ databases">
        <title>Genome Sequence of Lasiodiplodia mahajangana.</title>
        <authorList>
            <person name="Buettner E."/>
        </authorList>
    </citation>
    <scope>NUCLEOTIDE SEQUENCE</scope>
    <source>
        <strain evidence="1">VT137</strain>
    </source>
</reference>
<proteinExistence type="predicted"/>
<keyword evidence="2" id="KW-1185">Reference proteome</keyword>
<evidence type="ECO:0000313" key="1">
    <source>
        <dbReference type="EMBL" id="KAJ8125192.1"/>
    </source>
</evidence>